<dbReference type="PANTHER" id="PTHR23131">
    <property type="entry name" value="ENDORIBONUCLEASE LACTB2"/>
    <property type="match status" value="1"/>
</dbReference>
<dbReference type="EMBL" id="UZWD01000018">
    <property type="protein sequence ID" value="VDS04011.1"/>
    <property type="molecule type" value="Genomic_DNA"/>
</dbReference>
<dbReference type="Pfam" id="PF00753">
    <property type="entry name" value="Lactamase_B"/>
    <property type="match status" value="1"/>
</dbReference>
<evidence type="ECO:0000313" key="4">
    <source>
        <dbReference type="Proteomes" id="UP000268844"/>
    </source>
</evidence>
<name>A0A447I903_9HYPH</name>
<dbReference type="EC" id="3.1.2.6" evidence="3"/>
<reference evidence="3 4" key="1">
    <citation type="submission" date="2018-12" db="EMBL/GenBank/DDBJ databases">
        <authorList>
            <person name="Criscuolo A."/>
        </authorList>
    </citation>
    <scope>NUCLEOTIDE SEQUENCE [LARGE SCALE GENOMIC DNA]</scope>
    <source>
        <strain evidence="3">ACIP1116281</strain>
    </source>
</reference>
<keyword evidence="3" id="KW-0378">Hydrolase</keyword>
<accession>A0A447I903</accession>
<dbReference type="InterPro" id="IPR050662">
    <property type="entry name" value="Sec-metab_biosynth-thioest"/>
</dbReference>
<dbReference type="Gene3D" id="3.60.15.10">
    <property type="entry name" value="Ribonuclease Z/Hydroxyacylglutathione hydrolase-like"/>
    <property type="match status" value="1"/>
</dbReference>
<dbReference type="InterPro" id="IPR036866">
    <property type="entry name" value="RibonucZ/Hydroxyglut_hydro"/>
</dbReference>
<dbReference type="CDD" id="cd16278">
    <property type="entry name" value="metallo-hydrolase-like_MBL-fold"/>
    <property type="match status" value="1"/>
</dbReference>
<dbReference type="Proteomes" id="UP000268844">
    <property type="component" value="Unassembled WGS sequence"/>
</dbReference>
<dbReference type="PANTHER" id="PTHR23131:SF0">
    <property type="entry name" value="ENDORIBONUCLEASE LACTB2"/>
    <property type="match status" value="1"/>
</dbReference>
<sequence length="306" mass="32729">MASPLSAPRFSTDFRPDTGMPVSESPGVVRVTAPNASAYTFTGTNSFLLGHERLALVDPGPADAAHAAALRAAIGGRPVSAILLTHTHRDHSASAAAWAKELAAPLWFGGPHRLSRPLRRFELNPIRNSCDWDLVPDRTLSDGEGIMAGDLAITVYATPGHCANHLAFGVAGTEVLLSGDHVMGWNSTLVSVPDGSMADYLASLDRLIALPYRRYLPAHGGPIADGPTHASALKAHRRLRNSQVIAAVRDGARRIGQVVGCIYPQQPAKVRFAARLTITAHIEYLEASGDLTVHRRLFGTRLSLPR</sequence>
<dbReference type="SUPFAM" id="SSF56281">
    <property type="entry name" value="Metallo-hydrolase/oxidoreductase"/>
    <property type="match status" value="1"/>
</dbReference>
<gene>
    <name evidence="3" type="primary">gloB_2</name>
    <name evidence="3" type="ORF">DEVEQU_01142</name>
</gene>
<protein>
    <submittedName>
        <fullName evidence="3">Hydroxyacylglutathione hydrolase</fullName>
        <ecNumber evidence="3">3.1.2.6</ecNumber>
    </submittedName>
</protein>
<keyword evidence="4" id="KW-1185">Reference proteome</keyword>
<evidence type="ECO:0000313" key="3">
    <source>
        <dbReference type="EMBL" id="VDS04011.1"/>
    </source>
</evidence>
<dbReference type="OrthoDB" id="9788263at2"/>
<feature type="domain" description="Metallo-beta-lactamase" evidence="2">
    <location>
        <begin position="43"/>
        <end position="219"/>
    </location>
</feature>
<evidence type="ECO:0000256" key="1">
    <source>
        <dbReference type="SAM" id="MobiDB-lite"/>
    </source>
</evidence>
<proteinExistence type="predicted"/>
<dbReference type="SMART" id="SM00849">
    <property type="entry name" value="Lactamase_B"/>
    <property type="match status" value="1"/>
</dbReference>
<dbReference type="AlphaFoldDB" id="A0A447I903"/>
<organism evidence="3 4">
    <name type="scientific">Devosia equisanguinis</name>
    <dbReference type="NCBI Taxonomy" id="2490941"/>
    <lineage>
        <taxon>Bacteria</taxon>
        <taxon>Pseudomonadati</taxon>
        <taxon>Pseudomonadota</taxon>
        <taxon>Alphaproteobacteria</taxon>
        <taxon>Hyphomicrobiales</taxon>
        <taxon>Devosiaceae</taxon>
        <taxon>Devosia</taxon>
    </lineage>
</organism>
<dbReference type="Gene3D" id="1.10.10.10">
    <property type="entry name" value="Winged helix-like DNA-binding domain superfamily/Winged helix DNA-binding domain"/>
    <property type="match status" value="1"/>
</dbReference>
<dbReference type="InterPro" id="IPR036388">
    <property type="entry name" value="WH-like_DNA-bd_sf"/>
</dbReference>
<dbReference type="InterPro" id="IPR001279">
    <property type="entry name" value="Metallo-B-lactamas"/>
</dbReference>
<evidence type="ECO:0000259" key="2">
    <source>
        <dbReference type="SMART" id="SM00849"/>
    </source>
</evidence>
<feature type="region of interest" description="Disordered" evidence="1">
    <location>
        <begin position="1"/>
        <end position="26"/>
    </location>
</feature>
<dbReference type="GO" id="GO:0004416">
    <property type="term" value="F:hydroxyacylglutathione hydrolase activity"/>
    <property type="evidence" value="ECO:0007669"/>
    <property type="project" value="UniProtKB-EC"/>
</dbReference>